<organism evidence="2 3">
    <name type="scientific">Cytobacillus purgationiresistens</name>
    <dbReference type="NCBI Taxonomy" id="863449"/>
    <lineage>
        <taxon>Bacteria</taxon>
        <taxon>Bacillati</taxon>
        <taxon>Bacillota</taxon>
        <taxon>Bacilli</taxon>
        <taxon>Bacillales</taxon>
        <taxon>Bacillaceae</taxon>
        <taxon>Cytobacillus</taxon>
    </lineage>
</organism>
<protein>
    <recommendedName>
        <fullName evidence="4">NERD domain-containing protein</fullName>
    </recommendedName>
</protein>
<feature type="coiled-coil region" evidence="1">
    <location>
        <begin position="42"/>
        <end position="69"/>
    </location>
</feature>
<evidence type="ECO:0000313" key="2">
    <source>
        <dbReference type="EMBL" id="MDQ0272230.1"/>
    </source>
</evidence>
<dbReference type="EMBL" id="JAUSUB010000021">
    <property type="protein sequence ID" value="MDQ0272230.1"/>
    <property type="molecule type" value="Genomic_DNA"/>
</dbReference>
<comment type="caution">
    <text evidence="2">The sequence shown here is derived from an EMBL/GenBank/DDBJ whole genome shotgun (WGS) entry which is preliminary data.</text>
</comment>
<keyword evidence="1" id="KW-0175">Coiled coil</keyword>
<proteinExistence type="predicted"/>
<dbReference type="Proteomes" id="UP001238088">
    <property type="component" value="Unassembled WGS sequence"/>
</dbReference>
<evidence type="ECO:0008006" key="4">
    <source>
        <dbReference type="Google" id="ProtNLM"/>
    </source>
</evidence>
<accession>A0ABU0ALT7</accession>
<reference evidence="2 3" key="1">
    <citation type="submission" date="2023-07" db="EMBL/GenBank/DDBJ databases">
        <title>Genomic Encyclopedia of Type Strains, Phase IV (KMG-IV): sequencing the most valuable type-strain genomes for metagenomic binning, comparative biology and taxonomic classification.</title>
        <authorList>
            <person name="Goeker M."/>
        </authorList>
    </citation>
    <scope>NUCLEOTIDE SEQUENCE [LARGE SCALE GENOMIC DNA]</scope>
    <source>
        <strain evidence="2 3">DSM 23494</strain>
    </source>
</reference>
<evidence type="ECO:0000313" key="3">
    <source>
        <dbReference type="Proteomes" id="UP001238088"/>
    </source>
</evidence>
<keyword evidence="3" id="KW-1185">Reference proteome</keyword>
<name>A0ABU0ALT7_9BACI</name>
<evidence type="ECO:0000256" key="1">
    <source>
        <dbReference type="SAM" id="Coils"/>
    </source>
</evidence>
<dbReference type="RefSeq" id="WP_307477515.1">
    <property type="nucleotide sequence ID" value="NZ_JAUSUB010000021.1"/>
</dbReference>
<sequence>MGQLIKLQDYVSRYEHNIFLYPSRFVRLKQQQWSKLQQSWDGNQFEEQFQQQEAAAQEYMDEKRTFKEKIKGLISKTQKENDAGKIDVIDGSKDVHTTQEDILDFQAVFTVKPESILELKQQFLDQLFRFQMKWASSTLREKSDVSRKYYYEERLKYLLQRFPDTYLILYQPIFKFKNAPVAAENIIVTPTEVWCISFLEEDHMTVYTGSTEHFWLAKEEKREKKVLNPLIALSRTEKIVKQVLRKHEIDLPVKQAVLCRNGYIDYPTVPLAIQLIDRKKYDEWFTRMRNARSPLKNIQLKSAQALLQYGDSTSYPRLEWESFNE</sequence>
<gene>
    <name evidence="2" type="ORF">J2S17_004122</name>
</gene>